<dbReference type="OrthoDB" id="9801656at2"/>
<evidence type="ECO:0000313" key="3">
    <source>
        <dbReference type="Proteomes" id="UP000198324"/>
    </source>
</evidence>
<protein>
    <submittedName>
        <fullName evidence="2">Protein N-acetyltransferase, RimJ/RimL family</fullName>
    </submittedName>
</protein>
<dbReference type="PROSITE" id="PS51186">
    <property type="entry name" value="GNAT"/>
    <property type="match status" value="1"/>
</dbReference>
<evidence type="ECO:0000259" key="1">
    <source>
        <dbReference type="PROSITE" id="PS51186"/>
    </source>
</evidence>
<feature type="domain" description="N-acetyltransferase" evidence="1">
    <location>
        <begin position="22"/>
        <end position="174"/>
    </location>
</feature>
<dbReference type="InterPro" id="IPR000182">
    <property type="entry name" value="GNAT_dom"/>
</dbReference>
<dbReference type="Proteomes" id="UP000198324">
    <property type="component" value="Unassembled WGS sequence"/>
</dbReference>
<evidence type="ECO:0000313" key="2">
    <source>
        <dbReference type="EMBL" id="SNS11683.1"/>
    </source>
</evidence>
<dbReference type="PANTHER" id="PTHR43441">
    <property type="entry name" value="RIBOSOMAL-PROTEIN-SERINE ACETYLTRANSFERASE"/>
    <property type="match status" value="1"/>
</dbReference>
<keyword evidence="2" id="KW-0808">Transferase</keyword>
<dbReference type="Gene3D" id="3.40.630.30">
    <property type="match status" value="1"/>
</dbReference>
<dbReference type="InterPro" id="IPR016181">
    <property type="entry name" value="Acyl_CoA_acyltransferase"/>
</dbReference>
<reference evidence="2 3" key="1">
    <citation type="submission" date="2017-06" db="EMBL/GenBank/DDBJ databases">
        <authorList>
            <person name="Kim H.J."/>
            <person name="Triplett B.A."/>
        </authorList>
    </citation>
    <scope>NUCLEOTIDE SEQUENCE [LARGE SCALE GENOMIC DNA]</scope>
    <source>
        <strain evidence="2 3">DSM 13116</strain>
    </source>
</reference>
<organism evidence="2 3">
    <name type="scientific">Humidesulfovibrio mexicanus</name>
    <dbReference type="NCBI Taxonomy" id="147047"/>
    <lineage>
        <taxon>Bacteria</taxon>
        <taxon>Pseudomonadati</taxon>
        <taxon>Thermodesulfobacteriota</taxon>
        <taxon>Desulfovibrionia</taxon>
        <taxon>Desulfovibrionales</taxon>
        <taxon>Desulfovibrionaceae</taxon>
        <taxon>Humidesulfovibrio</taxon>
    </lineage>
</organism>
<dbReference type="GO" id="GO:0008999">
    <property type="term" value="F:protein-N-terminal-alanine acetyltransferase activity"/>
    <property type="evidence" value="ECO:0007669"/>
    <property type="project" value="TreeGrafter"/>
</dbReference>
<gene>
    <name evidence="2" type="ORF">SAMN04488503_2814</name>
</gene>
<dbReference type="Pfam" id="PF13302">
    <property type="entry name" value="Acetyltransf_3"/>
    <property type="match status" value="1"/>
</dbReference>
<accession>A0A239BWY7</accession>
<proteinExistence type="predicted"/>
<dbReference type="GO" id="GO:0005737">
    <property type="term" value="C:cytoplasm"/>
    <property type="evidence" value="ECO:0007669"/>
    <property type="project" value="TreeGrafter"/>
</dbReference>
<name>A0A239BWY7_9BACT</name>
<dbReference type="AlphaFoldDB" id="A0A239BWY7"/>
<dbReference type="EMBL" id="FZOC01000006">
    <property type="protein sequence ID" value="SNS11683.1"/>
    <property type="molecule type" value="Genomic_DNA"/>
</dbReference>
<dbReference type="RefSeq" id="WP_089275014.1">
    <property type="nucleotide sequence ID" value="NZ_FZOC01000006.1"/>
</dbReference>
<dbReference type="SUPFAM" id="SSF55729">
    <property type="entry name" value="Acyl-CoA N-acyltransferases (Nat)"/>
    <property type="match status" value="1"/>
</dbReference>
<dbReference type="GO" id="GO:1990189">
    <property type="term" value="F:protein N-terminal-serine acetyltransferase activity"/>
    <property type="evidence" value="ECO:0007669"/>
    <property type="project" value="TreeGrafter"/>
</dbReference>
<keyword evidence="3" id="KW-1185">Reference proteome</keyword>
<sequence>MSADATLRTPLLTLEPFGPKHLGQRYVSWLNDPEVVRHSEQRHRAHSLESCRAYAESFAGSPSGLWAMLTRQGGHVGNVTATVDAPNAVAELGILIGERGHWGRDLATQAWTALADHLFRARGLRKIEAGAMEENAAMLRVAHKLGMTPDGRRARRFVLDGREVDAVFFALFREDWLARHPLPPYGPNGEER</sequence>
<dbReference type="InterPro" id="IPR051908">
    <property type="entry name" value="Ribosomal_N-acetyltransferase"/>
</dbReference>
<dbReference type="PANTHER" id="PTHR43441:SF11">
    <property type="entry name" value="RIBOSOMAL-PROTEIN-SERINE ACETYLTRANSFERASE"/>
    <property type="match status" value="1"/>
</dbReference>